<dbReference type="PANTHER" id="PTHR42852">
    <property type="entry name" value="THIOL:DISULFIDE INTERCHANGE PROTEIN DSBE"/>
    <property type="match status" value="1"/>
</dbReference>
<protein>
    <submittedName>
        <fullName evidence="2">TlpA family protein disulfide reductase</fullName>
    </submittedName>
</protein>
<dbReference type="InterPro" id="IPR000866">
    <property type="entry name" value="AhpC/TSA"/>
</dbReference>
<dbReference type="InterPro" id="IPR013766">
    <property type="entry name" value="Thioredoxin_domain"/>
</dbReference>
<accession>A0A7C0VAN6</accession>
<gene>
    <name evidence="2" type="ORF">ENF18_00475</name>
</gene>
<dbReference type="InterPro" id="IPR036249">
    <property type="entry name" value="Thioredoxin-like_sf"/>
</dbReference>
<dbReference type="Gene3D" id="3.40.30.10">
    <property type="entry name" value="Glutaredoxin"/>
    <property type="match status" value="1"/>
</dbReference>
<organism evidence="2">
    <name type="scientific">candidate division WOR-3 bacterium</name>
    <dbReference type="NCBI Taxonomy" id="2052148"/>
    <lineage>
        <taxon>Bacteria</taxon>
        <taxon>Bacteria division WOR-3</taxon>
    </lineage>
</organism>
<dbReference type="PANTHER" id="PTHR42852:SF17">
    <property type="entry name" value="THIOREDOXIN-LIKE PROTEIN HI_1115"/>
    <property type="match status" value="1"/>
</dbReference>
<reference evidence="2" key="1">
    <citation type="journal article" date="2020" name="mSystems">
        <title>Genome- and Community-Level Interaction Insights into Carbon Utilization and Element Cycling Functions of Hydrothermarchaeota in Hydrothermal Sediment.</title>
        <authorList>
            <person name="Zhou Z."/>
            <person name="Liu Y."/>
            <person name="Xu W."/>
            <person name="Pan J."/>
            <person name="Luo Z.H."/>
            <person name="Li M."/>
        </authorList>
    </citation>
    <scope>NUCLEOTIDE SEQUENCE [LARGE SCALE GENOMIC DNA]</scope>
    <source>
        <strain evidence="2">HyVt-102</strain>
    </source>
</reference>
<dbReference type="Proteomes" id="UP000885847">
    <property type="component" value="Unassembled WGS sequence"/>
</dbReference>
<dbReference type="SUPFAM" id="SSF52833">
    <property type="entry name" value="Thioredoxin-like"/>
    <property type="match status" value="1"/>
</dbReference>
<dbReference type="EMBL" id="DQWE01000022">
    <property type="protein sequence ID" value="HDI82249.1"/>
    <property type="molecule type" value="Genomic_DNA"/>
</dbReference>
<name>A0A7C0VAN6_UNCW3</name>
<sequence length="159" mass="18183">MIWLILILSLGKGDKVPPFTGTTVNGEEFVLDSLKGTPVVILDFWALFCKPCIKQMEKMKGMPEKYKGKLVYIAINEDGPMSQRRVKSFVKTKKFDFTILIDPDRSIGNEYNVSSLPTTIILDDSLRVRDIHIGFKPGDEKWLEEKIKEYLGVPEEDKE</sequence>
<dbReference type="GO" id="GO:0016491">
    <property type="term" value="F:oxidoreductase activity"/>
    <property type="evidence" value="ECO:0007669"/>
    <property type="project" value="InterPro"/>
</dbReference>
<comment type="caution">
    <text evidence="2">The sequence shown here is derived from an EMBL/GenBank/DDBJ whole genome shotgun (WGS) entry which is preliminary data.</text>
</comment>
<feature type="domain" description="Thioredoxin" evidence="1">
    <location>
        <begin position="10"/>
        <end position="152"/>
    </location>
</feature>
<dbReference type="Pfam" id="PF00578">
    <property type="entry name" value="AhpC-TSA"/>
    <property type="match status" value="1"/>
</dbReference>
<proteinExistence type="predicted"/>
<dbReference type="GO" id="GO:0016209">
    <property type="term" value="F:antioxidant activity"/>
    <property type="evidence" value="ECO:0007669"/>
    <property type="project" value="InterPro"/>
</dbReference>
<evidence type="ECO:0000313" key="2">
    <source>
        <dbReference type="EMBL" id="HDI82249.1"/>
    </source>
</evidence>
<dbReference type="PROSITE" id="PS51352">
    <property type="entry name" value="THIOREDOXIN_2"/>
    <property type="match status" value="1"/>
</dbReference>
<dbReference type="InterPro" id="IPR050553">
    <property type="entry name" value="Thioredoxin_ResA/DsbE_sf"/>
</dbReference>
<dbReference type="AlphaFoldDB" id="A0A7C0VAN6"/>
<evidence type="ECO:0000259" key="1">
    <source>
        <dbReference type="PROSITE" id="PS51352"/>
    </source>
</evidence>
<dbReference type="CDD" id="cd02966">
    <property type="entry name" value="TlpA_like_family"/>
    <property type="match status" value="1"/>
</dbReference>